<sequence>MPEAGASRAVLPKNWAKSPGSGLPPRQSFALSSPARLAYKAVLIPGRPAPNDRADQNLTASFEDGMTKQSHENDVAFIQALAELLNSNDLTEISVVREYGEDDSLEVRVVKQATVIAAAPAPVYAAPAAAPVATAAPAVAIDADPASLPGAVTSPMVGTAYLAPEPGANAFVKVGDTVKEGQTLLIVEAMKTMNHIPAPHSGTVKRILVDDGTPVEYGSALMIVE</sequence>
<dbReference type="PANTHER" id="PTHR45266">
    <property type="entry name" value="OXALOACETATE DECARBOXYLASE ALPHA CHAIN"/>
    <property type="match status" value="1"/>
</dbReference>
<gene>
    <name evidence="10" type="ORF">SDC9_30577</name>
</gene>
<dbReference type="GO" id="GO:0009317">
    <property type="term" value="C:acetyl-CoA carboxylase complex"/>
    <property type="evidence" value="ECO:0007669"/>
    <property type="project" value="InterPro"/>
</dbReference>
<evidence type="ECO:0000256" key="6">
    <source>
        <dbReference type="ARBA" id="ARBA00023160"/>
    </source>
</evidence>
<dbReference type="GO" id="GO:0006633">
    <property type="term" value="P:fatty acid biosynthetic process"/>
    <property type="evidence" value="ECO:0007669"/>
    <property type="project" value="UniProtKB-UniPathway"/>
</dbReference>
<dbReference type="InterPro" id="IPR001249">
    <property type="entry name" value="AcCoA_biotinCC"/>
</dbReference>
<dbReference type="EMBL" id="VSSQ01000192">
    <property type="protein sequence ID" value="MPL84612.1"/>
    <property type="molecule type" value="Genomic_DNA"/>
</dbReference>
<keyword evidence="6" id="KW-0275">Fatty acid biosynthesis</keyword>
<evidence type="ECO:0000256" key="1">
    <source>
        <dbReference type="ARBA" id="ARBA00005194"/>
    </source>
</evidence>
<dbReference type="Pfam" id="PF00364">
    <property type="entry name" value="Biotin_lipoyl"/>
    <property type="match status" value="1"/>
</dbReference>
<keyword evidence="3" id="KW-0444">Lipid biosynthesis</keyword>
<dbReference type="PROSITE" id="PS50968">
    <property type="entry name" value="BIOTINYL_LIPOYL"/>
    <property type="match status" value="1"/>
</dbReference>
<dbReference type="PANTHER" id="PTHR45266:SF3">
    <property type="entry name" value="OXALOACETATE DECARBOXYLASE ALPHA CHAIN"/>
    <property type="match status" value="1"/>
</dbReference>
<protein>
    <recommendedName>
        <fullName evidence="2">Biotin carboxyl carrier protein of acetyl-CoA carboxylase</fullName>
    </recommendedName>
</protein>
<feature type="region of interest" description="Disordered" evidence="8">
    <location>
        <begin position="1"/>
        <end position="29"/>
    </location>
</feature>
<evidence type="ECO:0000259" key="9">
    <source>
        <dbReference type="PROSITE" id="PS50968"/>
    </source>
</evidence>
<proteinExistence type="predicted"/>
<dbReference type="PROSITE" id="PS00188">
    <property type="entry name" value="BIOTIN"/>
    <property type="match status" value="1"/>
</dbReference>
<evidence type="ECO:0000256" key="7">
    <source>
        <dbReference type="ARBA" id="ARBA00023267"/>
    </source>
</evidence>
<evidence type="ECO:0000256" key="4">
    <source>
        <dbReference type="ARBA" id="ARBA00022832"/>
    </source>
</evidence>
<keyword evidence="7" id="KW-0092">Biotin</keyword>
<comment type="pathway">
    <text evidence="1">Lipid metabolism; fatty acid biosynthesis.</text>
</comment>
<dbReference type="UniPathway" id="UPA00094"/>
<dbReference type="PRINTS" id="PR01071">
    <property type="entry name" value="ACOABIOTINCC"/>
</dbReference>
<organism evidence="10">
    <name type="scientific">bioreactor metagenome</name>
    <dbReference type="NCBI Taxonomy" id="1076179"/>
    <lineage>
        <taxon>unclassified sequences</taxon>
        <taxon>metagenomes</taxon>
        <taxon>ecological metagenomes</taxon>
    </lineage>
</organism>
<evidence type="ECO:0000256" key="8">
    <source>
        <dbReference type="SAM" id="MobiDB-lite"/>
    </source>
</evidence>
<feature type="domain" description="Lipoyl-binding" evidence="9">
    <location>
        <begin position="149"/>
        <end position="225"/>
    </location>
</feature>
<dbReference type="AlphaFoldDB" id="A0A644V152"/>
<keyword evidence="4" id="KW-0276">Fatty acid metabolism</keyword>
<dbReference type="SUPFAM" id="SSF51230">
    <property type="entry name" value="Single hybrid motif"/>
    <property type="match status" value="1"/>
</dbReference>
<evidence type="ECO:0000256" key="3">
    <source>
        <dbReference type="ARBA" id="ARBA00022516"/>
    </source>
</evidence>
<dbReference type="InterPro" id="IPR001882">
    <property type="entry name" value="Biotin_BS"/>
</dbReference>
<evidence type="ECO:0000313" key="10">
    <source>
        <dbReference type="EMBL" id="MPL84612.1"/>
    </source>
</evidence>
<accession>A0A644V152</accession>
<dbReference type="FunFam" id="2.40.50.100:FF:000003">
    <property type="entry name" value="Acetyl-CoA carboxylase biotin carboxyl carrier protein"/>
    <property type="match status" value="1"/>
</dbReference>
<reference evidence="10" key="1">
    <citation type="submission" date="2019-08" db="EMBL/GenBank/DDBJ databases">
        <authorList>
            <person name="Kucharzyk K."/>
            <person name="Murdoch R.W."/>
            <person name="Higgins S."/>
            <person name="Loffler F."/>
        </authorList>
    </citation>
    <scope>NUCLEOTIDE SEQUENCE</scope>
</reference>
<evidence type="ECO:0000256" key="2">
    <source>
        <dbReference type="ARBA" id="ARBA00017562"/>
    </source>
</evidence>
<dbReference type="InterPro" id="IPR011053">
    <property type="entry name" value="Single_hybrid_motif"/>
</dbReference>
<dbReference type="GO" id="GO:0003989">
    <property type="term" value="F:acetyl-CoA carboxylase activity"/>
    <property type="evidence" value="ECO:0007669"/>
    <property type="project" value="InterPro"/>
</dbReference>
<evidence type="ECO:0000256" key="5">
    <source>
        <dbReference type="ARBA" id="ARBA00023098"/>
    </source>
</evidence>
<dbReference type="NCBIfam" id="TIGR00531">
    <property type="entry name" value="BCCP"/>
    <property type="match status" value="1"/>
</dbReference>
<dbReference type="InterPro" id="IPR050709">
    <property type="entry name" value="Biotin_Carboxyl_Carrier/Decarb"/>
</dbReference>
<dbReference type="CDD" id="cd06850">
    <property type="entry name" value="biotinyl_domain"/>
    <property type="match status" value="1"/>
</dbReference>
<dbReference type="InterPro" id="IPR000089">
    <property type="entry name" value="Biotin_lipoyl"/>
</dbReference>
<keyword evidence="5" id="KW-0443">Lipid metabolism</keyword>
<name>A0A644V152_9ZZZZ</name>
<comment type="caution">
    <text evidence="10">The sequence shown here is derived from an EMBL/GenBank/DDBJ whole genome shotgun (WGS) entry which is preliminary data.</text>
</comment>
<dbReference type="Gene3D" id="2.40.50.100">
    <property type="match status" value="1"/>
</dbReference>